<comment type="caution">
    <text evidence="2">The sequence shown here is derived from an EMBL/GenBank/DDBJ whole genome shotgun (WGS) entry which is preliminary data.</text>
</comment>
<dbReference type="RefSeq" id="XP_011134396.1">
    <property type="nucleotide sequence ID" value="XM_011136094.1"/>
</dbReference>
<dbReference type="VEuPathDB" id="CryptoDB:GNI_024650"/>
<dbReference type="Gene3D" id="2.60.120.470">
    <property type="entry name" value="PITH domain"/>
    <property type="match status" value="1"/>
</dbReference>
<reference evidence="2" key="1">
    <citation type="submission" date="2013-12" db="EMBL/GenBank/DDBJ databases">
        <authorList>
            <person name="Omoto C.K."/>
            <person name="Sibley D."/>
            <person name="Venepally P."/>
            <person name="Hadjithomas M."/>
            <person name="Karamycheva S."/>
            <person name="Brunk B."/>
            <person name="Roos D."/>
            <person name="Caler E."/>
            <person name="Lorenzi H."/>
        </authorList>
    </citation>
    <scope>NUCLEOTIDE SEQUENCE</scope>
</reference>
<dbReference type="InterPro" id="IPR010400">
    <property type="entry name" value="PITH_dom"/>
</dbReference>
<name>A0A023BBG7_GRENI</name>
<evidence type="ECO:0000313" key="2">
    <source>
        <dbReference type="EMBL" id="EZG79714.1"/>
    </source>
</evidence>
<organism evidence="2 3">
    <name type="scientific">Gregarina niphandrodes</name>
    <name type="common">Septate eugregarine</name>
    <dbReference type="NCBI Taxonomy" id="110365"/>
    <lineage>
        <taxon>Eukaryota</taxon>
        <taxon>Sar</taxon>
        <taxon>Alveolata</taxon>
        <taxon>Apicomplexa</taxon>
        <taxon>Conoidasida</taxon>
        <taxon>Gregarinasina</taxon>
        <taxon>Eugregarinorida</taxon>
        <taxon>Gregarinidae</taxon>
        <taxon>Gregarina</taxon>
    </lineage>
</organism>
<sequence length="91" mass="9735">MLSAARRDSHPGLNELDLGVKTTVIDFARSRVLNARSDQGSLQDVLGKNEASIAMISDADHELIISLVFKDPTTITNVTHLADPPTSGPPN</sequence>
<dbReference type="GO" id="GO:0005737">
    <property type="term" value="C:cytoplasm"/>
    <property type="evidence" value="ECO:0007669"/>
    <property type="project" value="UniProtKB-ARBA"/>
</dbReference>
<dbReference type="InterPro" id="IPR037047">
    <property type="entry name" value="PITH_dom_sf"/>
</dbReference>
<dbReference type="Pfam" id="PF06201">
    <property type="entry name" value="PITH"/>
    <property type="match status" value="1"/>
</dbReference>
<protein>
    <submittedName>
        <fullName evidence="2">PITH domain protein</fullName>
    </submittedName>
</protein>
<evidence type="ECO:0000313" key="3">
    <source>
        <dbReference type="Proteomes" id="UP000019763"/>
    </source>
</evidence>
<evidence type="ECO:0000259" key="1">
    <source>
        <dbReference type="PROSITE" id="PS51532"/>
    </source>
</evidence>
<dbReference type="AlphaFoldDB" id="A0A023BBG7"/>
<gene>
    <name evidence="2" type="ORF">GNI_024650</name>
</gene>
<feature type="domain" description="PITH" evidence="1">
    <location>
        <begin position="10"/>
        <end position="91"/>
    </location>
</feature>
<dbReference type="EMBL" id="AFNH02000182">
    <property type="protein sequence ID" value="EZG79714.1"/>
    <property type="molecule type" value="Genomic_DNA"/>
</dbReference>
<dbReference type="SUPFAM" id="SSF49785">
    <property type="entry name" value="Galactose-binding domain-like"/>
    <property type="match status" value="1"/>
</dbReference>
<dbReference type="InterPro" id="IPR008979">
    <property type="entry name" value="Galactose-bd-like_sf"/>
</dbReference>
<accession>A0A023BBG7</accession>
<dbReference type="Proteomes" id="UP000019763">
    <property type="component" value="Unassembled WGS sequence"/>
</dbReference>
<dbReference type="GeneID" id="22911124"/>
<proteinExistence type="predicted"/>
<keyword evidence="3" id="KW-1185">Reference proteome</keyword>
<dbReference type="PROSITE" id="PS51532">
    <property type="entry name" value="PITH"/>
    <property type="match status" value="1"/>
</dbReference>